<dbReference type="Pfam" id="PF05016">
    <property type="entry name" value="ParE_toxin"/>
    <property type="match status" value="1"/>
</dbReference>
<organism evidence="3">
    <name type="scientific">hydrothermal vent metagenome</name>
    <dbReference type="NCBI Taxonomy" id="652676"/>
    <lineage>
        <taxon>unclassified sequences</taxon>
        <taxon>metagenomes</taxon>
        <taxon>ecological metagenomes</taxon>
    </lineage>
</organism>
<feature type="region of interest" description="Disordered" evidence="2">
    <location>
        <begin position="128"/>
        <end position="147"/>
    </location>
</feature>
<dbReference type="AlphaFoldDB" id="A0A3B1C447"/>
<name>A0A3B1C447_9ZZZZ</name>
<reference evidence="3" key="1">
    <citation type="submission" date="2018-06" db="EMBL/GenBank/DDBJ databases">
        <authorList>
            <person name="Zhirakovskaya E."/>
        </authorList>
    </citation>
    <scope>NUCLEOTIDE SEQUENCE</scope>
</reference>
<gene>
    <name evidence="3" type="ORF">MNBD_NITROSPINAE03-373</name>
</gene>
<keyword evidence="1" id="KW-1277">Toxin-antitoxin system</keyword>
<sequence length="147" mass="17118">MPKKAKEIIWHPTAYRELVKAKEWSLDHHGKTKTRKYYGALIKKIEALASNKEQGKIRGEFFSDFIPSIRSNQHLIYYLATKNKLLVVGILHDQQSHPEHMAFRESEHEILGPEKYIERISKLGERLEKSDIKKADPSGRISDKKKP</sequence>
<dbReference type="InterPro" id="IPR035093">
    <property type="entry name" value="RelE/ParE_toxin_dom_sf"/>
</dbReference>
<evidence type="ECO:0008006" key="4">
    <source>
        <dbReference type="Google" id="ProtNLM"/>
    </source>
</evidence>
<dbReference type="InterPro" id="IPR007712">
    <property type="entry name" value="RelE/ParE_toxin"/>
</dbReference>
<dbReference type="Gene3D" id="3.30.2310.20">
    <property type="entry name" value="RelE-like"/>
    <property type="match status" value="1"/>
</dbReference>
<evidence type="ECO:0000256" key="1">
    <source>
        <dbReference type="ARBA" id="ARBA00022649"/>
    </source>
</evidence>
<dbReference type="EMBL" id="UOGB01000325">
    <property type="protein sequence ID" value="VAX25276.1"/>
    <property type="molecule type" value="Genomic_DNA"/>
</dbReference>
<protein>
    <recommendedName>
        <fullName evidence="4">Type II toxin-antitoxin system RelE/ParE family toxin</fullName>
    </recommendedName>
</protein>
<accession>A0A3B1C447</accession>
<proteinExistence type="predicted"/>
<evidence type="ECO:0000313" key="3">
    <source>
        <dbReference type="EMBL" id="VAX25276.1"/>
    </source>
</evidence>
<evidence type="ECO:0000256" key="2">
    <source>
        <dbReference type="SAM" id="MobiDB-lite"/>
    </source>
</evidence>